<comment type="caution">
    <text evidence="2">The sequence shown here is derived from an EMBL/GenBank/DDBJ whole genome shotgun (WGS) entry which is preliminary data.</text>
</comment>
<keyword evidence="1" id="KW-0812">Transmembrane</keyword>
<gene>
    <name evidence="2" type="ORF">G6047_08540</name>
</gene>
<dbReference type="RefSeq" id="WP_169527188.1">
    <property type="nucleotide sequence ID" value="NZ_JAAMPU010000104.1"/>
</dbReference>
<accession>A0A972JIC8</accession>
<protein>
    <submittedName>
        <fullName evidence="2">DUF4199 domain-containing protein</fullName>
    </submittedName>
</protein>
<reference evidence="2" key="1">
    <citation type="submission" date="2020-02" db="EMBL/GenBank/DDBJ databases">
        <title>Flavobacterium sp. genome.</title>
        <authorList>
            <person name="Jung H.S."/>
            <person name="Baek J.H."/>
            <person name="Jeon C.O."/>
        </authorList>
    </citation>
    <scope>NUCLEOTIDE SEQUENCE</scope>
    <source>
        <strain evidence="2">SE-s28</strain>
    </source>
</reference>
<name>A0A972JIC8_9FLAO</name>
<dbReference type="AlphaFoldDB" id="A0A972JIC8"/>
<proteinExistence type="predicted"/>
<sequence length="184" mass="20837">MSEVKTPAIKTPASIAAVYGLFFGLIMILEFMLSYTLNIDPLENPAVGWVMNLLNYLFLPFVFIMLACNAYKKYNNGFISFGQCIKAGVTTAFLAALAYGVFYFVFTLIFPEFIDEAMDKVARVTMRNSPDLTQEQLDMSLSWVRKFMEPMLTIPFTLVMYTIIGLIHSFIVGAIVKKDQPQFN</sequence>
<feature type="transmembrane region" description="Helical" evidence="1">
    <location>
        <begin position="152"/>
        <end position="176"/>
    </location>
</feature>
<evidence type="ECO:0000313" key="3">
    <source>
        <dbReference type="Proteomes" id="UP000712080"/>
    </source>
</evidence>
<feature type="transmembrane region" description="Helical" evidence="1">
    <location>
        <begin position="12"/>
        <end position="33"/>
    </location>
</feature>
<dbReference type="Proteomes" id="UP000712080">
    <property type="component" value="Unassembled WGS sequence"/>
</dbReference>
<dbReference type="EMBL" id="JAAMPU010000104">
    <property type="protein sequence ID" value="NMH28078.1"/>
    <property type="molecule type" value="Genomic_DNA"/>
</dbReference>
<keyword evidence="3" id="KW-1185">Reference proteome</keyword>
<evidence type="ECO:0000256" key="1">
    <source>
        <dbReference type="SAM" id="Phobius"/>
    </source>
</evidence>
<evidence type="ECO:0000313" key="2">
    <source>
        <dbReference type="EMBL" id="NMH28078.1"/>
    </source>
</evidence>
<dbReference type="InterPro" id="IPR025250">
    <property type="entry name" value="DUF4199"/>
</dbReference>
<organism evidence="2 3">
    <name type="scientific">Flavobacterium silvaticum</name>
    <dbReference type="NCBI Taxonomy" id="1852020"/>
    <lineage>
        <taxon>Bacteria</taxon>
        <taxon>Pseudomonadati</taxon>
        <taxon>Bacteroidota</taxon>
        <taxon>Flavobacteriia</taxon>
        <taxon>Flavobacteriales</taxon>
        <taxon>Flavobacteriaceae</taxon>
        <taxon>Flavobacterium</taxon>
    </lineage>
</organism>
<keyword evidence="1" id="KW-1133">Transmembrane helix</keyword>
<keyword evidence="1" id="KW-0472">Membrane</keyword>
<feature type="transmembrane region" description="Helical" evidence="1">
    <location>
        <begin position="92"/>
        <end position="110"/>
    </location>
</feature>
<dbReference type="Pfam" id="PF13858">
    <property type="entry name" value="DUF4199"/>
    <property type="match status" value="1"/>
</dbReference>
<feature type="transmembrane region" description="Helical" evidence="1">
    <location>
        <begin position="53"/>
        <end position="71"/>
    </location>
</feature>